<sequence length="362" mass="38358">MARLQQKRGGFKSKSRKLMALCACGVLAVSSGSASADTLTESLLPRSLNEDSAQSSSNVVSCSAIGINRNSVDHREVVLAEGQLSAAFECPAENQAVPADLEKVCDSSKDETLTTCKTKGRNLKDVLQTSNNAKWTKEGPQSKSSGEKRTLQLEDSDLPFTDTYFFVGCQNSSSNKDCQVDITVKARSSSVAESVVTCAYGSDSNRSTLTVEMTQEKNTLTLACGKAGSITPESYNANYCEDDTLKPCKKSYRDILPKFEDTWWTKETKEGSPVVLTIPKEGFPESDQEFYIGCTPRPTGGDETTSRAEEGAESPTDKAPTPCKVHVTVKAAGAASAAPSIARAAAAAASGAIGVAGLSIRS</sequence>
<evidence type="ECO:0000313" key="5">
    <source>
        <dbReference type="Proteomes" id="UP000224006"/>
    </source>
</evidence>
<dbReference type="Proteomes" id="UP000224006">
    <property type="component" value="Chromosome II"/>
</dbReference>
<dbReference type="KEGG" id="bbes:BESB_034950"/>
<evidence type="ECO:0000256" key="2">
    <source>
        <dbReference type="SAM" id="SignalP"/>
    </source>
</evidence>
<feature type="domain" description="SRS" evidence="3">
    <location>
        <begin position="58"/>
        <end position="184"/>
    </location>
</feature>
<accession>A0A2A9MMM8</accession>
<name>A0A2A9MMM8_BESBE</name>
<dbReference type="Pfam" id="PF04092">
    <property type="entry name" value="SAG"/>
    <property type="match status" value="2"/>
</dbReference>
<dbReference type="InterPro" id="IPR007226">
    <property type="entry name" value="SRS_dom"/>
</dbReference>
<feature type="compositionally biased region" description="Polar residues" evidence="1">
    <location>
        <begin position="129"/>
        <end position="144"/>
    </location>
</feature>
<dbReference type="GeneID" id="40308476"/>
<keyword evidence="5" id="KW-1185">Reference proteome</keyword>
<dbReference type="InterPro" id="IPR036755">
    <property type="entry name" value="SRS_dom_sf"/>
</dbReference>
<feature type="chain" id="PRO_5012360400" evidence="2">
    <location>
        <begin position="37"/>
        <end position="362"/>
    </location>
</feature>
<dbReference type="AlphaFoldDB" id="A0A2A9MMM8"/>
<evidence type="ECO:0000256" key="1">
    <source>
        <dbReference type="SAM" id="MobiDB-lite"/>
    </source>
</evidence>
<dbReference type="GO" id="GO:0016020">
    <property type="term" value="C:membrane"/>
    <property type="evidence" value="ECO:0007669"/>
    <property type="project" value="InterPro"/>
</dbReference>
<dbReference type="Gene3D" id="2.60.40.1320">
    <property type="entry name" value="SRS domain"/>
    <property type="match status" value="2"/>
</dbReference>
<reference evidence="4 5" key="1">
    <citation type="submission" date="2017-09" db="EMBL/GenBank/DDBJ databases">
        <title>Genome sequencing of Besnoitia besnoiti strain Bb-Ger1.</title>
        <authorList>
            <person name="Schares G."/>
            <person name="Venepally P."/>
            <person name="Lorenzi H.A."/>
        </authorList>
    </citation>
    <scope>NUCLEOTIDE SEQUENCE [LARGE SCALE GENOMIC DNA]</scope>
    <source>
        <strain evidence="4 5">Bb-Ger1</strain>
    </source>
</reference>
<evidence type="ECO:0000259" key="3">
    <source>
        <dbReference type="Pfam" id="PF04092"/>
    </source>
</evidence>
<dbReference type="SUPFAM" id="SSF74877">
    <property type="entry name" value="Major surface antigen p30, SAG1"/>
    <property type="match status" value="2"/>
</dbReference>
<dbReference type="OrthoDB" id="333190at2759"/>
<feature type="region of interest" description="Disordered" evidence="1">
    <location>
        <begin position="287"/>
        <end position="322"/>
    </location>
</feature>
<dbReference type="RefSeq" id="XP_029221046.1">
    <property type="nucleotide sequence ID" value="XM_029362081.1"/>
</dbReference>
<dbReference type="VEuPathDB" id="ToxoDB:BESB_034950"/>
<organism evidence="4 5">
    <name type="scientific">Besnoitia besnoiti</name>
    <name type="common">Apicomplexan protozoan</name>
    <dbReference type="NCBI Taxonomy" id="94643"/>
    <lineage>
        <taxon>Eukaryota</taxon>
        <taxon>Sar</taxon>
        <taxon>Alveolata</taxon>
        <taxon>Apicomplexa</taxon>
        <taxon>Conoidasida</taxon>
        <taxon>Coccidia</taxon>
        <taxon>Eucoccidiorida</taxon>
        <taxon>Eimeriorina</taxon>
        <taxon>Sarcocystidae</taxon>
        <taxon>Besnoitia</taxon>
    </lineage>
</organism>
<feature type="domain" description="SRS" evidence="3">
    <location>
        <begin position="195"/>
        <end position="329"/>
    </location>
</feature>
<dbReference type="EMBL" id="NWUJ01000002">
    <property type="protein sequence ID" value="PFH37037.1"/>
    <property type="molecule type" value="Genomic_DNA"/>
</dbReference>
<evidence type="ECO:0000313" key="4">
    <source>
        <dbReference type="EMBL" id="PFH37037.1"/>
    </source>
</evidence>
<feature type="region of interest" description="Disordered" evidence="1">
    <location>
        <begin position="129"/>
        <end position="151"/>
    </location>
</feature>
<dbReference type="PRINTS" id="PR01801">
    <property type="entry name" value="SURFCEANTIGN"/>
</dbReference>
<keyword evidence="2" id="KW-0732">Signal</keyword>
<proteinExistence type="predicted"/>
<dbReference type="InterPro" id="IPR028352">
    <property type="entry name" value="Surface_antig_SAG1"/>
</dbReference>
<comment type="caution">
    <text evidence="4">The sequence shown here is derived from an EMBL/GenBank/DDBJ whole genome shotgun (WGS) entry which is preliminary data.</text>
</comment>
<gene>
    <name evidence="4" type="ORF">BESB_034950</name>
</gene>
<feature type="signal peptide" evidence="2">
    <location>
        <begin position="1"/>
        <end position="36"/>
    </location>
</feature>
<protein>
    <submittedName>
        <fullName evidence="4">SAG-related sequence</fullName>
    </submittedName>
</protein>